<evidence type="ECO:0000256" key="3">
    <source>
        <dbReference type="ARBA" id="ARBA00022452"/>
    </source>
</evidence>
<reference evidence="8 9" key="1">
    <citation type="submission" date="2018-06" db="EMBL/GenBank/DDBJ databases">
        <authorList>
            <consortium name="Pathogen Informatics"/>
            <person name="Doyle S."/>
        </authorList>
    </citation>
    <scope>NUCLEOTIDE SEQUENCE [LARGE SCALE GENOMIC DNA]</scope>
    <source>
        <strain evidence="8 9">NCTC7307</strain>
    </source>
</reference>
<keyword evidence="4 7" id="KW-0812">Transmembrane</keyword>
<accession>A0A2X4TJ45</accession>
<dbReference type="SUPFAM" id="SSF56935">
    <property type="entry name" value="Porins"/>
    <property type="match status" value="1"/>
</dbReference>
<evidence type="ECO:0000256" key="5">
    <source>
        <dbReference type="ARBA" id="ARBA00023136"/>
    </source>
</evidence>
<comment type="similarity">
    <text evidence="7">Belongs to the TonB-dependent receptor family.</text>
</comment>
<protein>
    <submittedName>
        <fullName evidence="8">Aerobactin siderophore ferric receptor protein IutA</fullName>
    </submittedName>
</protein>
<evidence type="ECO:0000256" key="1">
    <source>
        <dbReference type="ARBA" id="ARBA00004571"/>
    </source>
</evidence>
<keyword evidence="2 7" id="KW-0813">Transport</keyword>
<evidence type="ECO:0000256" key="6">
    <source>
        <dbReference type="ARBA" id="ARBA00023237"/>
    </source>
</evidence>
<dbReference type="Gene3D" id="2.40.170.20">
    <property type="entry name" value="TonB-dependent receptor, beta-barrel domain"/>
    <property type="match status" value="1"/>
</dbReference>
<proteinExistence type="inferred from homology"/>
<sequence length="63" mass="6992">MSDAKGYSIDGYTTVDLLGSYQLPVGKLSFSVENLFDRDYTTVWGSAHRCTTALVTARFPVRL</sequence>
<evidence type="ECO:0000313" key="9">
    <source>
        <dbReference type="Proteomes" id="UP000248731"/>
    </source>
</evidence>
<gene>
    <name evidence="8" type="primary">iutA_5</name>
    <name evidence="8" type="ORF">NCTC7307_03776</name>
</gene>
<dbReference type="PROSITE" id="PS52016">
    <property type="entry name" value="TONB_DEPENDENT_REC_3"/>
    <property type="match status" value="1"/>
</dbReference>
<keyword evidence="9" id="KW-1185">Reference proteome</keyword>
<keyword evidence="3 7" id="KW-1134">Transmembrane beta strand</keyword>
<keyword evidence="8" id="KW-0675">Receptor</keyword>
<dbReference type="GO" id="GO:0009279">
    <property type="term" value="C:cell outer membrane"/>
    <property type="evidence" value="ECO:0007669"/>
    <property type="project" value="UniProtKB-SubCell"/>
</dbReference>
<dbReference type="InterPro" id="IPR039426">
    <property type="entry name" value="TonB-dep_rcpt-like"/>
</dbReference>
<dbReference type="InterPro" id="IPR036942">
    <property type="entry name" value="Beta-barrel_TonB_sf"/>
</dbReference>
<evidence type="ECO:0000313" key="8">
    <source>
        <dbReference type="EMBL" id="SQI26389.1"/>
    </source>
</evidence>
<evidence type="ECO:0000256" key="4">
    <source>
        <dbReference type="ARBA" id="ARBA00022692"/>
    </source>
</evidence>
<comment type="subcellular location">
    <subcellularLocation>
        <location evidence="1 7">Cell outer membrane</location>
        <topology evidence="1 7">Multi-pass membrane protein</topology>
    </subcellularLocation>
</comment>
<evidence type="ECO:0000256" key="2">
    <source>
        <dbReference type="ARBA" id="ARBA00022448"/>
    </source>
</evidence>
<organism evidence="8 9">
    <name type="scientific">Salmonella enterica subsp. arizonae</name>
    <dbReference type="NCBI Taxonomy" id="59203"/>
    <lineage>
        <taxon>Bacteria</taxon>
        <taxon>Pseudomonadati</taxon>
        <taxon>Pseudomonadota</taxon>
        <taxon>Gammaproteobacteria</taxon>
        <taxon>Enterobacterales</taxon>
        <taxon>Enterobacteriaceae</taxon>
        <taxon>Salmonella</taxon>
    </lineage>
</organism>
<name>A0A2X4TJ45_SALER</name>
<dbReference type="AlphaFoldDB" id="A0A2X4TJ45"/>
<evidence type="ECO:0000256" key="7">
    <source>
        <dbReference type="PROSITE-ProRule" id="PRU01360"/>
    </source>
</evidence>
<keyword evidence="6 7" id="KW-0998">Cell outer membrane</keyword>
<dbReference type="Proteomes" id="UP000248731">
    <property type="component" value="Chromosome 1"/>
</dbReference>
<dbReference type="EMBL" id="LS483466">
    <property type="protein sequence ID" value="SQI26389.1"/>
    <property type="molecule type" value="Genomic_DNA"/>
</dbReference>
<keyword evidence="5 7" id="KW-0472">Membrane</keyword>